<evidence type="ECO:0000313" key="7">
    <source>
        <dbReference type="EMBL" id="KNC51358.1"/>
    </source>
</evidence>
<dbReference type="GO" id="GO:0006913">
    <property type="term" value="P:nucleocytoplasmic transport"/>
    <property type="evidence" value="ECO:0007669"/>
    <property type="project" value="TreeGrafter"/>
</dbReference>
<dbReference type="STRING" id="461836.A0A0L0DJ50"/>
<dbReference type="PROSITE" id="PS50057">
    <property type="entry name" value="FERM_3"/>
    <property type="match status" value="1"/>
</dbReference>
<dbReference type="InterPro" id="IPR000299">
    <property type="entry name" value="FERM_domain"/>
</dbReference>
<dbReference type="SMART" id="SM00295">
    <property type="entry name" value="B41"/>
    <property type="match status" value="1"/>
</dbReference>
<dbReference type="GeneID" id="25566303"/>
<sequence length="1178" mass="124917">MVRHAKDMFVAVAHGDKDKVLALVSKYGKELLDVHEPTKGTVPLHFAVIAGKLSMAKLLIKLGCDINATSSTGDSALHLAVMKDKEKIAKLLIVKGIDVHLENSAGKTAFQLLKLKRKAAAKKKGAPTNRERKAKLGGGEVDIGSGSASGDGDNAIGKAGRAGGNSLDDESSDSDSGDGEDDEFAAALRERFLSQSRTGRRMSVRRQGSDDLHVRGTTAMATDDDEAEVAPGPYEAPYPVVSSDDQPTPSIKRLRAKLAGRVRQFAESSQPRVSDAPKVILSILLPSGSRKKIAVPCDYTGQELMDVFASKINLAVNDMFELVVLNTKTGRIQDFIDADRTIEDHELKPSDLISFRTKFFKMPATPDPVILNLLYLQTRNDVTSGQLAVSEPLAVNLAALTLQITHGKFDPKVHNLGFLDESALDDLLPRHLVSRYALSLWQDRMFVAWARNDQELTGDELVQQYLARAREAPAFGGTHFDARGPGSVPASIAVVEDGVLIRHKGEPYTFFSLFRRTPGSDENELKSWRWDAEQVLFDVVEPASGEGASLLSYAVVGGADAARELVELISGYYILLVFGDAVPTRPMLMLDDLPVPSEPLPMRTVMQLPQPRALDYAAPSRLALLLETYVEECAKAGTAPLASVLAPIHAALDAGTPLTLLNMGAPQADSSLHATAQIAATEAARKAELGLVARGGGAGPSGGKAGGKDSEACAFWAPNQVLALATALRKTRKVEGLPVDDVMVSTVSFAQSRFGESKACLGAVERVLSEVGDAFRVEKMDLSECALTTEKQWIVVCAALRHTAPLTELVVSGNAMPAKSMLELVRTFKAGVHANQVFAAAACSLGDEHVVHLGKRLYNNASTLTALDLSGNKITDFGLEKGILVNMGRNTGLRSLAFSRNNVTSKGVRALLALVEEKRTLTSILLSNCHISAKECGVFSARLSINSVQVLALAGNSLGKGVATFAPHLTKASGLTELDLSDVSLEKHGIAALVETLPTVRNLRTLSLADNGISTKDGVPLVGAIGASRSLVTVDLSGNSFKKDFAEALGSALAASTSLRSLSLASNKLGGEGAAAIGRALAANGLALTDLSLAGNKIGSGVDALAEGLTSNSTLISLSLANNSISGDHFMEVVTALEANTGLRHVDMTGNQRFTPAQIDTIIEPRDISCEIYVSFAS</sequence>
<dbReference type="SMART" id="SM00248">
    <property type="entry name" value="ANK"/>
    <property type="match status" value="2"/>
</dbReference>
<dbReference type="InterPro" id="IPR019748">
    <property type="entry name" value="FERM_central"/>
</dbReference>
<evidence type="ECO:0000256" key="2">
    <source>
        <dbReference type="ARBA" id="ARBA00022614"/>
    </source>
</evidence>
<keyword evidence="4" id="KW-0040">ANK repeat</keyword>
<dbReference type="GO" id="GO:0005829">
    <property type="term" value="C:cytosol"/>
    <property type="evidence" value="ECO:0007669"/>
    <property type="project" value="TreeGrafter"/>
</dbReference>
<dbReference type="SUPFAM" id="SSF48403">
    <property type="entry name" value="Ankyrin repeat"/>
    <property type="match status" value="1"/>
</dbReference>
<evidence type="ECO:0000256" key="5">
    <source>
        <dbReference type="SAM" id="MobiDB-lite"/>
    </source>
</evidence>
<dbReference type="eggNOG" id="KOG4308">
    <property type="taxonomic scope" value="Eukaryota"/>
</dbReference>
<dbReference type="PROSITE" id="PS50088">
    <property type="entry name" value="ANK_REPEAT"/>
    <property type="match status" value="2"/>
</dbReference>
<dbReference type="eggNOG" id="KOG4261">
    <property type="taxonomic scope" value="Eukaryota"/>
</dbReference>
<reference evidence="7 8" key="1">
    <citation type="submission" date="2010-05" db="EMBL/GenBank/DDBJ databases">
        <title>The Genome Sequence of Thecamonas trahens ATCC 50062.</title>
        <authorList>
            <consortium name="The Broad Institute Genome Sequencing Platform"/>
            <person name="Russ C."/>
            <person name="Cuomo C."/>
            <person name="Shea T."/>
            <person name="Young S.K."/>
            <person name="Zeng Q."/>
            <person name="Koehrsen M."/>
            <person name="Haas B."/>
            <person name="Borodovsky M."/>
            <person name="Guigo R."/>
            <person name="Alvarado L."/>
            <person name="Berlin A."/>
            <person name="Bochicchio J."/>
            <person name="Borenstein D."/>
            <person name="Chapman S."/>
            <person name="Chen Z."/>
            <person name="Freedman E."/>
            <person name="Gellesch M."/>
            <person name="Goldberg J."/>
            <person name="Griggs A."/>
            <person name="Gujja S."/>
            <person name="Heilman E."/>
            <person name="Heiman D."/>
            <person name="Hepburn T."/>
            <person name="Howarth C."/>
            <person name="Jen D."/>
            <person name="Larson L."/>
            <person name="Mehta T."/>
            <person name="Park D."/>
            <person name="Pearson M."/>
            <person name="Roberts A."/>
            <person name="Saif S."/>
            <person name="Shenoy N."/>
            <person name="Sisk P."/>
            <person name="Stolte C."/>
            <person name="Sykes S."/>
            <person name="Thomson T."/>
            <person name="Walk T."/>
            <person name="White J."/>
            <person name="Yandava C."/>
            <person name="Burger G."/>
            <person name="Gray M.W."/>
            <person name="Holland P.W.H."/>
            <person name="King N."/>
            <person name="Lang F.B.F."/>
            <person name="Roger A.J."/>
            <person name="Ruiz-Trillo I."/>
            <person name="Lander E."/>
            <person name="Nusbaum C."/>
        </authorList>
    </citation>
    <scope>NUCLEOTIDE SEQUENCE [LARGE SCALE GENOMIC DNA]</scope>
    <source>
        <strain evidence="7 8">ATCC 50062</strain>
    </source>
</reference>
<evidence type="ECO:0000256" key="4">
    <source>
        <dbReference type="PROSITE-ProRule" id="PRU00023"/>
    </source>
</evidence>
<dbReference type="InterPro" id="IPR035963">
    <property type="entry name" value="FERM_2"/>
</dbReference>
<dbReference type="PANTHER" id="PTHR24113:SF12">
    <property type="entry name" value="RAN GTPASE-ACTIVATING PROTEIN 1"/>
    <property type="match status" value="1"/>
</dbReference>
<feature type="compositionally biased region" description="Acidic residues" evidence="5">
    <location>
        <begin position="167"/>
        <end position="182"/>
    </location>
</feature>
<dbReference type="GO" id="GO:0031267">
    <property type="term" value="F:small GTPase binding"/>
    <property type="evidence" value="ECO:0007669"/>
    <property type="project" value="TreeGrafter"/>
</dbReference>
<dbReference type="Pfam" id="PF00373">
    <property type="entry name" value="FERM_M"/>
    <property type="match status" value="1"/>
</dbReference>
<dbReference type="SMART" id="SM00368">
    <property type="entry name" value="LRR_RI"/>
    <property type="match status" value="9"/>
</dbReference>
<dbReference type="AlphaFoldDB" id="A0A0L0DJ50"/>
<feature type="repeat" description="ANK" evidence="4">
    <location>
        <begin position="39"/>
        <end position="71"/>
    </location>
</feature>
<dbReference type="OrthoDB" id="10012364at2759"/>
<dbReference type="SUPFAM" id="SSF52047">
    <property type="entry name" value="RNI-like"/>
    <property type="match status" value="1"/>
</dbReference>
<keyword evidence="8" id="KW-1185">Reference proteome</keyword>
<organism evidence="7 8">
    <name type="scientific">Thecamonas trahens ATCC 50062</name>
    <dbReference type="NCBI Taxonomy" id="461836"/>
    <lineage>
        <taxon>Eukaryota</taxon>
        <taxon>Apusozoa</taxon>
        <taxon>Apusomonadida</taxon>
        <taxon>Apusomonadidae</taxon>
        <taxon>Thecamonas</taxon>
    </lineage>
</organism>
<name>A0A0L0DJ50_THETB</name>
<dbReference type="CDD" id="cd14473">
    <property type="entry name" value="FERM_B-lobe"/>
    <property type="match status" value="1"/>
</dbReference>
<protein>
    <submittedName>
        <fullName evidence="7">NOD3 protein</fullName>
    </submittedName>
</protein>
<evidence type="ECO:0000259" key="6">
    <source>
        <dbReference type="PROSITE" id="PS50057"/>
    </source>
</evidence>
<dbReference type="EMBL" id="GL349466">
    <property type="protein sequence ID" value="KNC51358.1"/>
    <property type="molecule type" value="Genomic_DNA"/>
</dbReference>
<dbReference type="RefSeq" id="XP_013756276.1">
    <property type="nucleotide sequence ID" value="XM_013900822.1"/>
</dbReference>
<dbReference type="GO" id="GO:0048471">
    <property type="term" value="C:perinuclear region of cytoplasm"/>
    <property type="evidence" value="ECO:0007669"/>
    <property type="project" value="TreeGrafter"/>
</dbReference>
<dbReference type="CDD" id="cd01765">
    <property type="entry name" value="FERM_F0_F1"/>
    <property type="match status" value="1"/>
</dbReference>
<dbReference type="InterPro" id="IPR032675">
    <property type="entry name" value="LRR_dom_sf"/>
</dbReference>
<dbReference type="InterPro" id="IPR019749">
    <property type="entry name" value="Band_41_domain"/>
</dbReference>
<dbReference type="Gene3D" id="1.20.80.10">
    <property type="match status" value="1"/>
</dbReference>
<dbReference type="Gene3D" id="3.80.10.10">
    <property type="entry name" value="Ribonuclease Inhibitor"/>
    <property type="match status" value="1"/>
</dbReference>
<feature type="domain" description="FERM" evidence="6">
    <location>
        <begin position="279"/>
        <end position="580"/>
    </location>
</feature>
<evidence type="ECO:0000256" key="1">
    <source>
        <dbReference type="ARBA" id="ARBA00022468"/>
    </source>
</evidence>
<dbReference type="SUPFAM" id="SSF47031">
    <property type="entry name" value="Second domain of FERM"/>
    <property type="match status" value="1"/>
</dbReference>
<dbReference type="Gene3D" id="1.25.40.20">
    <property type="entry name" value="Ankyrin repeat-containing domain"/>
    <property type="match status" value="1"/>
</dbReference>
<dbReference type="PANTHER" id="PTHR24113">
    <property type="entry name" value="RAN GTPASE-ACTIVATING PROTEIN 1"/>
    <property type="match status" value="1"/>
</dbReference>
<dbReference type="Pfam" id="PF13516">
    <property type="entry name" value="LRR_6"/>
    <property type="match status" value="3"/>
</dbReference>
<feature type="repeat" description="ANK" evidence="4">
    <location>
        <begin position="72"/>
        <end position="104"/>
    </location>
</feature>
<keyword evidence="1" id="KW-0343">GTPase activation</keyword>
<dbReference type="eggNOG" id="KOG0504">
    <property type="taxonomic scope" value="Eukaryota"/>
</dbReference>
<keyword evidence="3" id="KW-0677">Repeat</keyword>
<dbReference type="PROSITE" id="PS50297">
    <property type="entry name" value="ANK_REP_REGION"/>
    <property type="match status" value="2"/>
</dbReference>
<dbReference type="Pfam" id="PF12796">
    <property type="entry name" value="Ank_2"/>
    <property type="match status" value="1"/>
</dbReference>
<feature type="region of interest" description="Disordered" evidence="5">
    <location>
        <begin position="121"/>
        <end position="182"/>
    </location>
</feature>
<dbReference type="Proteomes" id="UP000054408">
    <property type="component" value="Unassembled WGS sequence"/>
</dbReference>
<dbReference type="OMA" id="SNCHISA"/>
<dbReference type="GO" id="GO:0005096">
    <property type="term" value="F:GTPase activator activity"/>
    <property type="evidence" value="ECO:0007669"/>
    <property type="project" value="UniProtKB-KW"/>
</dbReference>
<evidence type="ECO:0000256" key="3">
    <source>
        <dbReference type="ARBA" id="ARBA00022737"/>
    </source>
</evidence>
<feature type="compositionally biased region" description="Low complexity" evidence="5">
    <location>
        <begin position="142"/>
        <end position="157"/>
    </location>
</feature>
<gene>
    <name evidence="7" type="ORF">AMSG_07374</name>
</gene>
<keyword evidence="2" id="KW-0433">Leucine-rich repeat</keyword>
<dbReference type="GO" id="GO:0005634">
    <property type="term" value="C:nucleus"/>
    <property type="evidence" value="ECO:0007669"/>
    <property type="project" value="TreeGrafter"/>
</dbReference>
<dbReference type="InterPro" id="IPR002110">
    <property type="entry name" value="Ankyrin_rpt"/>
</dbReference>
<evidence type="ECO:0000313" key="8">
    <source>
        <dbReference type="Proteomes" id="UP000054408"/>
    </source>
</evidence>
<dbReference type="InterPro" id="IPR027038">
    <property type="entry name" value="RanGap"/>
</dbReference>
<dbReference type="InterPro" id="IPR014352">
    <property type="entry name" value="FERM/acyl-CoA-bd_prot_sf"/>
</dbReference>
<dbReference type="InterPro" id="IPR036770">
    <property type="entry name" value="Ankyrin_rpt-contain_sf"/>
</dbReference>
<dbReference type="InterPro" id="IPR001611">
    <property type="entry name" value="Leu-rich_rpt"/>
</dbReference>
<accession>A0A0L0DJ50</accession>
<proteinExistence type="predicted"/>